<reference evidence="2 3" key="1">
    <citation type="submission" date="2019-10" db="EMBL/GenBank/DDBJ databases">
        <title>Epibacterium sp. nov., isolated from seawater.</title>
        <authorList>
            <person name="Zhang X."/>
            <person name="Li N."/>
        </authorList>
    </citation>
    <scope>NUCLEOTIDE SEQUENCE [LARGE SCALE GENOMIC DNA]</scope>
    <source>
        <strain evidence="2 3">SM1979</strain>
    </source>
</reference>
<dbReference type="SUPFAM" id="SSF55729">
    <property type="entry name" value="Acyl-CoA N-acyltransferases (Nat)"/>
    <property type="match status" value="1"/>
</dbReference>
<keyword evidence="3" id="KW-1185">Reference proteome</keyword>
<dbReference type="InterPro" id="IPR000182">
    <property type="entry name" value="GNAT_dom"/>
</dbReference>
<dbReference type="RefSeq" id="WP_153215675.1">
    <property type="nucleotide sequence ID" value="NZ_WIBF01000005.1"/>
</dbReference>
<dbReference type="InterPro" id="IPR016181">
    <property type="entry name" value="Acyl_CoA_acyltransferase"/>
</dbReference>
<dbReference type="Gene3D" id="3.40.630.30">
    <property type="match status" value="1"/>
</dbReference>
<gene>
    <name evidence="2" type="ORF">GFB49_09700</name>
</gene>
<dbReference type="CDD" id="cd04301">
    <property type="entry name" value="NAT_SF"/>
    <property type="match status" value="1"/>
</dbReference>
<feature type="domain" description="N-acetyltransferase" evidence="1">
    <location>
        <begin position="134"/>
        <end position="278"/>
    </location>
</feature>
<dbReference type="PROSITE" id="PS51186">
    <property type="entry name" value="GNAT"/>
    <property type="match status" value="1"/>
</dbReference>
<evidence type="ECO:0000313" key="3">
    <source>
        <dbReference type="Proteomes" id="UP000444174"/>
    </source>
</evidence>
<keyword evidence="2" id="KW-0808">Transferase</keyword>
<dbReference type="EMBL" id="WIBF01000005">
    <property type="protein sequence ID" value="MQQ08726.1"/>
    <property type="molecule type" value="Genomic_DNA"/>
</dbReference>
<dbReference type="GO" id="GO:0016747">
    <property type="term" value="F:acyltransferase activity, transferring groups other than amino-acyl groups"/>
    <property type="evidence" value="ECO:0007669"/>
    <property type="project" value="InterPro"/>
</dbReference>
<sequence>MWRPAVEQDLEWVFPFLMEHVQSSMFLLGNLRDFGLGSDAPYGLRLWVLEQGRGVFGISNSGTVLLQAPEFDRWDTAAALICDRKIVGVLGDAQQARAFVVAAGLTGHAMELDRDDQGFRLNLADLRLNARPDDVLLPMTQVDRPLLEAWRAAYNMETLGQPAEKATQTAAGDIAKFITQDSHRVLVSHGEPVAMTGFNTRFEDVVQIGGVFTPSEKRGQGHARQALAMHLAEARSQGATQAVLFSANAAASRAYEAVGFEPARAFALMLFSEAQKISTSDVEPCT</sequence>
<accession>A0A843YCJ8</accession>
<proteinExistence type="predicted"/>
<protein>
    <submittedName>
        <fullName evidence="2">GNAT family N-acetyltransferase</fullName>
    </submittedName>
</protein>
<dbReference type="AlphaFoldDB" id="A0A843YCJ8"/>
<dbReference type="Pfam" id="PF00583">
    <property type="entry name" value="Acetyltransf_1"/>
    <property type="match status" value="1"/>
</dbReference>
<evidence type="ECO:0000313" key="2">
    <source>
        <dbReference type="EMBL" id="MQQ08726.1"/>
    </source>
</evidence>
<organism evidence="2 3">
    <name type="scientific">Tritonibacter litoralis</name>
    <dbReference type="NCBI Taxonomy" id="2662264"/>
    <lineage>
        <taxon>Bacteria</taxon>
        <taxon>Pseudomonadati</taxon>
        <taxon>Pseudomonadota</taxon>
        <taxon>Alphaproteobacteria</taxon>
        <taxon>Rhodobacterales</taxon>
        <taxon>Paracoccaceae</taxon>
        <taxon>Tritonibacter</taxon>
    </lineage>
</organism>
<dbReference type="Proteomes" id="UP000444174">
    <property type="component" value="Unassembled WGS sequence"/>
</dbReference>
<evidence type="ECO:0000259" key="1">
    <source>
        <dbReference type="PROSITE" id="PS51186"/>
    </source>
</evidence>
<comment type="caution">
    <text evidence="2">The sequence shown here is derived from an EMBL/GenBank/DDBJ whole genome shotgun (WGS) entry which is preliminary data.</text>
</comment>
<name>A0A843YCJ8_9RHOB</name>